<dbReference type="Pfam" id="PF13604">
    <property type="entry name" value="AAA_30"/>
    <property type="match status" value="1"/>
</dbReference>
<keyword evidence="8" id="KW-1185">Reference proteome</keyword>
<dbReference type="GO" id="GO:0005524">
    <property type="term" value="F:ATP binding"/>
    <property type="evidence" value="ECO:0007669"/>
    <property type="project" value="UniProtKB-KW"/>
</dbReference>
<keyword evidence="5" id="KW-0175">Coiled coil</keyword>
<protein>
    <recommendedName>
        <fullName evidence="6">AAA+ ATPase domain-containing protein</fullName>
    </recommendedName>
</protein>
<evidence type="ECO:0000256" key="2">
    <source>
        <dbReference type="ARBA" id="ARBA00022801"/>
    </source>
</evidence>
<evidence type="ECO:0000256" key="1">
    <source>
        <dbReference type="ARBA" id="ARBA00022741"/>
    </source>
</evidence>
<evidence type="ECO:0000256" key="5">
    <source>
        <dbReference type="SAM" id="Coils"/>
    </source>
</evidence>
<reference evidence="7 8" key="1">
    <citation type="submission" date="2018-02" db="EMBL/GenBank/DDBJ databases">
        <title>Mycoplasma marinum and Mycoplasma todarodis sp. nov., moderately halophilic and psychrotolerant mycoplasmas isolated from cephalopods.</title>
        <authorList>
            <person name="Viver T."/>
        </authorList>
    </citation>
    <scope>NUCLEOTIDE SEQUENCE [LARGE SCALE GENOMIC DNA]</scope>
    <source>
        <strain evidence="7 8">5H</strain>
    </source>
</reference>
<keyword evidence="4" id="KW-0067">ATP-binding</keyword>
<accession>A0A4R0XMM9</accession>
<comment type="caution">
    <text evidence="7">The sequence shown here is derived from an EMBL/GenBank/DDBJ whole genome shotgun (WGS) entry which is preliminary data.</text>
</comment>
<dbReference type="AlphaFoldDB" id="A0A4R0XMM9"/>
<feature type="coiled-coil region" evidence="5">
    <location>
        <begin position="547"/>
        <end position="578"/>
    </location>
</feature>
<dbReference type="RefSeq" id="WP_131613112.1">
    <property type="nucleotide sequence ID" value="NZ_PSZP01000002.1"/>
</dbReference>
<evidence type="ECO:0000313" key="8">
    <source>
        <dbReference type="Proteomes" id="UP000291072"/>
    </source>
</evidence>
<keyword evidence="1" id="KW-0547">Nucleotide-binding</keyword>
<keyword evidence="3" id="KW-0347">Helicase</keyword>
<dbReference type="SMART" id="SM00382">
    <property type="entry name" value="AAA"/>
    <property type="match status" value="1"/>
</dbReference>
<dbReference type="InterPro" id="IPR050534">
    <property type="entry name" value="Coronavir_polyprotein_1ab"/>
</dbReference>
<dbReference type="OrthoDB" id="9803432at2"/>
<proteinExistence type="predicted"/>
<dbReference type="EMBL" id="PSZP01000002">
    <property type="protein sequence ID" value="TCG11970.1"/>
    <property type="molecule type" value="Genomic_DNA"/>
</dbReference>
<dbReference type="PANTHER" id="PTHR43788">
    <property type="entry name" value="DNA2/NAM7 HELICASE FAMILY MEMBER"/>
    <property type="match status" value="1"/>
</dbReference>
<evidence type="ECO:0000259" key="6">
    <source>
        <dbReference type="SMART" id="SM00382"/>
    </source>
</evidence>
<dbReference type="PANTHER" id="PTHR43788:SF16">
    <property type="entry name" value="HELICASE WITH ZINC FINGER 2"/>
    <property type="match status" value="1"/>
</dbReference>
<feature type="domain" description="AAA+ ATPase" evidence="6">
    <location>
        <begin position="420"/>
        <end position="554"/>
    </location>
</feature>
<dbReference type="GO" id="GO:0043139">
    <property type="term" value="F:5'-3' DNA helicase activity"/>
    <property type="evidence" value="ECO:0007669"/>
    <property type="project" value="TreeGrafter"/>
</dbReference>
<evidence type="ECO:0000256" key="4">
    <source>
        <dbReference type="ARBA" id="ARBA00022840"/>
    </source>
</evidence>
<evidence type="ECO:0000256" key="3">
    <source>
        <dbReference type="ARBA" id="ARBA00022806"/>
    </source>
</evidence>
<dbReference type="InterPro" id="IPR027417">
    <property type="entry name" value="P-loop_NTPase"/>
</dbReference>
<dbReference type="GO" id="GO:0016787">
    <property type="term" value="F:hydrolase activity"/>
    <property type="evidence" value="ECO:0007669"/>
    <property type="project" value="UniProtKB-KW"/>
</dbReference>
<dbReference type="InterPro" id="IPR027351">
    <property type="entry name" value="(+)RNA_virus_helicase_core_dom"/>
</dbReference>
<dbReference type="Pfam" id="PF01443">
    <property type="entry name" value="Viral_helicase1"/>
    <property type="match status" value="1"/>
</dbReference>
<dbReference type="Proteomes" id="UP000291072">
    <property type="component" value="Unassembled WGS sequence"/>
</dbReference>
<dbReference type="SUPFAM" id="SSF52540">
    <property type="entry name" value="P-loop containing nucleoside triphosphate hydrolases"/>
    <property type="match status" value="1"/>
</dbReference>
<dbReference type="CDD" id="cd18809">
    <property type="entry name" value="SF1_C_RecD"/>
    <property type="match status" value="1"/>
</dbReference>
<sequence length="784" mass="92389">MKIQEYIMEYNEIINCMQKKKFENISMERGNYFFIARKMIEAMFKEYREKEGIKFKKITKFLEKSNLRKQKFNWMKLNNICHDQEDEEVIINIHNHNHALVSLADFLGYKLKQTQSNEIFKNLEWQYKAEKKNEYPALIERKQDGYYIVSHRDRGYEQKNKYMIISDIELSVGIHYKISTKIEELFVNGEPTNIILEKITDAEALPLKNTYIEPNLLEVINKIVQKHHMSPLDFVIAFPDSSYSEELRGIFIKDTRNSFLWNIVCLKYFDKVVINDNYKLSPLNFEFWTKNPRGKGISLFEKKKLKEILLKDKTTRNFTRIKNAEFEQELKKRGKYLKEGKFDINEFPDNYKFSPNYPEKKVVEYKGYITLQEIANLIKLFEKTMQNDEIEFKIDKKIIYWDKKRVPNKEQLASINNALRNSRTLIIGPAGTGKTKTAATIINSFISAKETYMFLAPTHKAKSVVEEMGINDIEQIANETIQKVIHNPHLLEFKENVIIDEISMVNDNDWIGILDIIKDKKRIILMGDSKQLPPLHSIGITKLFDELEFMDEIKNELITNMRQEKQEDRKEVDSLRGNHGFIHPENYFEDYYDFKDALRIVKEYEKNEFKIITPLNSGLFGTKALNLFLGNTIKDIKPGDKFMISETIKGIKFLFQNLELKVEKFSNGIITFAKRFKQNVLFEGQKENFFFLNNKLHYKIGKEEDMPFIGSKVITVHASQGSTYDNVLLVLPPNYEISQEMLYTASTRFKKKFKILVCKDFNIDKYSESTSKTPIENSKKQTNI</sequence>
<dbReference type="InterPro" id="IPR003593">
    <property type="entry name" value="AAA+_ATPase"/>
</dbReference>
<gene>
    <name evidence="7" type="ORF">C4B25_00500</name>
</gene>
<keyword evidence="2" id="KW-0378">Hydrolase</keyword>
<evidence type="ECO:0000313" key="7">
    <source>
        <dbReference type="EMBL" id="TCG11970.1"/>
    </source>
</evidence>
<organism evidence="7 8">
    <name type="scientific">Mycoplasma todarodis</name>
    <dbReference type="NCBI Taxonomy" id="1937191"/>
    <lineage>
        <taxon>Bacteria</taxon>
        <taxon>Bacillati</taxon>
        <taxon>Mycoplasmatota</taxon>
        <taxon>Mollicutes</taxon>
        <taxon>Mycoplasmataceae</taxon>
        <taxon>Mycoplasma</taxon>
    </lineage>
</organism>
<name>A0A4R0XMM9_9MOLU</name>
<dbReference type="Gene3D" id="3.40.50.300">
    <property type="entry name" value="P-loop containing nucleotide triphosphate hydrolases"/>
    <property type="match status" value="2"/>
</dbReference>